<evidence type="ECO:0000313" key="3">
    <source>
        <dbReference type="EMBL" id="CAI8009055.1"/>
    </source>
</evidence>
<accession>A0AA35WBV4</accession>
<dbReference type="PROSITE" id="PS50812">
    <property type="entry name" value="PWWP"/>
    <property type="match status" value="1"/>
</dbReference>
<proteinExistence type="predicted"/>
<sequence length="239" mass="26557">MEGAKTTKAGQKRPKPAPEESSGDDGGLQIDVEAKKTGGKKQTSNARPRKKASAPARASAEEWGVGDLVWAKVSGFVHWPAKVFDPSNELIPDYLREPPKPNYSLVRFLGTYDIQWASTRQIESYEAGLKKRLHTKSRSKLFAKALAEVKVFKEKGELPKDMNEKPPLPDSQEESEEEEEEEEEREEEEKVPVKVGTKRKAPGKGAVKGGRKVKVLDTEETSDPAGEETRDKENGEKKT</sequence>
<name>A0AA35WBV4_GEOBA</name>
<evidence type="ECO:0000259" key="2">
    <source>
        <dbReference type="PROSITE" id="PS50812"/>
    </source>
</evidence>
<dbReference type="EMBL" id="CASHTH010000919">
    <property type="protein sequence ID" value="CAI8009055.1"/>
    <property type="molecule type" value="Genomic_DNA"/>
</dbReference>
<feature type="compositionally biased region" description="Acidic residues" evidence="1">
    <location>
        <begin position="171"/>
        <end position="189"/>
    </location>
</feature>
<protein>
    <submittedName>
        <fullName evidence="3">Histone-lysine N-methyltransferase TRX1</fullName>
    </submittedName>
</protein>
<dbReference type="PANTHER" id="PTHR12550:SF70">
    <property type="entry name" value="JIL-1 ANCHORING AND STABILIZING PROTEIN, ISOFORM A"/>
    <property type="match status" value="1"/>
</dbReference>
<feature type="compositionally biased region" description="Basic and acidic residues" evidence="1">
    <location>
        <begin position="227"/>
        <end position="239"/>
    </location>
</feature>
<dbReference type="Pfam" id="PF00855">
    <property type="entry name" value="PWWP"/>
    <property type="match status" value="1"/>
</dbReference>
<feature type="domain" description="PWWP" evidence="2">
    <location>
        <begin position="65"/>
        <end position="128"/>
    </location>
</feature>
<feature type="region of interest" description="Disordered" evidence="1">
    <location>
        <begin position="154"/>
        <end position="239"/>
    </location>
</feature>
<reference evidence="3" key="1">
    <citation type="submission" date="2023-03" db="EMBL/GenBank/DDBJ databases">
        <authorList>
            <person name="Steffen K."/>
            <person name="Cardenas P."/>
        </authorList>
    </citation>
    <scope>NUCLEOTIDE SEQUENCE</scope>
</reference>
<evidence type="ECO:0000313" key="4">
    <source>
        <dbReference type="Proteomes" id="UP001174909"/>
    </source>
</evidence>
<dbReference type="CDD" id="cd05162">
    <property type="entry name" value="PWWP"/>
    <property type="match status" value="1"/>
</dbReference>
<feature type="region of interest" description="Disordered" evidence="1">
    <location>
        <begin position="1"/>
        <end position="61"/>
    </location>
</feature>
<keyword evidence="4" id="KW-1185">Reference proteome</keyword>
<dbReference type="SMART" id="SM00293">
    <property type="entry name" value="PWWP"/>
    <property type="match status" value="1"/>
</dbReference>
<comment type="caution">
    <text evidence="3">The sequence shown here is derived from an EMBL/GenBank/DDBJ whole genome shotgun (WGS) entry which is preliminary data.</text>
</comment>
<dbReference type="Proteomes" id="UP001174909">
    <property type="component" value="Unassembled WGS sequence"/>
</dbReference>
<dbReference type="PANTHER" id="PTHR12550">
    <property type="entry name" value="HEPATOMA-DERIVED GROWTH FACTOR-RELATED"/>
    <property type="match status" value="1"/>
</dbReference>
<dbReference type="AlphaFoldDB" id="A0AA35WBV4"/>
<feature type="compositionally biased region" description="Basic and acidic residues" evidence="1">
    <location>
        <begin position="154"/>
        <end position="164"/>
    </location>
</feature>
<dbReference type="InterPro" id="IPR000313">
    <property type="entry name" value="PWWP_dom"/>
</dbReference>
<evidence type="ECO:0000256" key="1">
    <source>
        <dbReference type="SAM" id="MobiDB-lite"/>
    </source>
</evidence>
<organism evidence="3 4">
    <name type="scientific">Geodia barretti</name>
    <name type="common">Barrett's horny sponge</name>
    <dbReference type="NCBI Taxonomy" id="519541"/>
    <lineage>
        <taxon>Eukaryota</taxon>
        <taxon>Metazoa</taxon>
        <taxon>Porifera</taxon>
        <taxon>Demospongiae</taxon>
        <taxon>Heteroscleromorpha</taxon>
        <taxon>Tetractinellida</taxon>
        <taxon>Astrophorina</taxon>
        <taxon>Geodiidae</taxon>
        <taxon>Geodia</taxon>
    </lineage>
</organism>
<gene>
    <name evidence="3" type="ORF">GBAR_LOCUS6133</name>
</gene>
<dbReference type="SUPFAM" id="SSF63748">
    <property type="entry name" value="Tudor/PWWP/MBT"/>
    <property type="match status" value="1"/>
</dbReference>
<dbReference type="Gene3D" id="2.30.30.140">
    <property type="match status" value="1"/>
</dbReference>